<evidence type="ECO:0000256" key="1">
    <source>
        <dbReference type="SAM" id="MobiDB-lite"/>
    </source>
</evidence>
<feature type="transmembrane region" description="Helical" evidence="2">
    <location>
        <begin position="62"/>
        <end position="82"/>
    </location>
</feature>
<dbReference type="RefSeq" id="WP_013423616.1">
    <property type="nucleotide sequence ID" value="NC_014666.1"/>
</dbReference>
<accession>E3J2I4</accession>
<evidence type="ECO:0000313" key="4">
    <source>
        <dbReference type="Proteomes" id="UP000002484"/>
    </source>
</evidence>
<protein>
    <submittedName>
        <fullName evidence="3">Uncharacterized protein</fullName>
    </submittedName>
</protein>
<proteinExistence type="predicted"/>
<name>E3J2I4_PSEI1</name>
<keyword evidence="4" id="KW-1185">Reference proteome</keyword>
<dbReference type="InParanoid" id="E3J2I4"/>
<keyword evidence="2" id="KW-0472">Membrane</keyword>
<dbReference type="EMBL" id="CP002299">
    <property type="protein sequence ID" value="ADP80498.1"/>
    <property type="molecule type" value="Genomic_DNA"/>
</dbReference>
<evidence type="ECO:0000313" key="3">
    <source>
        <dbReference type="EMBL" id="ADP80498.1"/>
    </source>
</evidence>
<keyword evidence="2" id="KW-0812">Transmembrane</keyword>
<evidence type="ECO:0000256" key="2">
    <source>
        <dbReference type="SAM" id="Phobius"/>
    </source>
</evidence>
<gene>
    <name evidence="3" type="ordered locus">FraEuI1c_2464</name>
</gene>
<dbReference type="STRING" id="298654.FraEuI1c_2464"/>
<sequence>MNRPGSWVADRWRREVAKTVPARTVAAALRADRGLRLRALLALGVYLACALVGFGLRRPDTYLAVPVGLLAGSLLVSSTLLATVTRLNVEFTDACLGETWHSLAGLLEAELATSDAVISTRTIGGHRAVAVARRDGPNLVVAVYPWRREVWVALGEYEFPRLPPSAVLSVVGGALRGEYALIPGRMFRRGRPAWLLVTTGPGRRLVGRRRRTSRLAGWEAATGQTTAGETKASET</sequence>
<dbReference type="AlphaFoldDB" id="E3J2I4"/>
<keyword evidence="2" id="KW-1133">Transmembrane helix</keyword>
<feature type="region of interest" description="Disordered" evidence="1">
    <location>
        <begin position="216"/>
        <end position="235"/>
    </location>
</feature>
<dbReference type="HOGENOM" id="CLU_1178827_0_0_11"/>
<dbReference type="Proteomes" id="UP000002484">
    <property type="component" value="Chromosome"/>
</dbReference>
<dbReference type="KEGG" id="fri:FraEuI1c_2464"/>
<feature type="transmembrane region" description="Helical" evidence="2">
    <location>
        <begin position="39"/>
        <end position="56"/>
    </location>
</feature>
<reference evidence="3 4" key="1">
    <citation type="submission" date="2010-10" db="EMBL/GenBank/DDBJ databases">
        <title>Complete sequence of Frankia sp. EuI1c.</title>
        <authorList>
            <consortium name="US DOE Joint Genome Institute"/>
            <person name="Lucas S."/>
            <person name="Copeland A."/>
            <person name="Lapidus A."/>
            <person name="Cheng J.-F."/>
            <person name="Bruce D."/>
            <person name="Goodwin L."/>
            <person name="Pitluck S."/>
            <person name="Chertkov O."/>
            <person name="Detter J.C."/>
            <person name="Han C."/>
            <person name="Tapia R."/>
            <person name="Land M."/>
            <person name="Hauser L."/>
            <person name="Jeffries C."/>
            <person name="Kyrpides N."/>
            <person name="Ivanova N."/>
            <person name="Mikhailova N."/>
            <person name="Beauchemin N."/>
            <person name="Sen A."/>
            <person name="Sur S.A."/>
            <person name="Gtari M."/>
            <person name="Wall L."/>
            <person name="Tisa L."/>
            <person name="Woyke T."/>
        </authorList>
    </citation>
    <scope>NUCLEOTIDE SEQUENCE [LARGE SCALE GENOMIC DNA]</scope>
    <source>
        <strain evidence="4">DSM 45817 / CECT 9037 / EuI1c</strain>
    </source>
</reference>
<organism evidence="3 4">
    <name type="scientific">Pseudofrankia inefficax (strain DSM 45817 / CECT 9037 / DDB 130130 / EuI1c)</name>
    <name type="common">Frankia inefficax</name>
    <dbReference type="NCBI Taxonomy" id="298654"/>
    <lineage>
        <taxon>Bacteria</taxon>
        <taxon>Bacillati</taxon>
        <taxon>Actinomycetota</taxon>
        <taxon>Actinomycetes</taxon>
        <taxon>Frankiales</taxon>
        <taxon>Frankiaceae</taxon>
        <taxon>Pseudofrankia</taxon>
    </lineage>
</organism>